<keyword evidence="3" id="KW-1185">Reference proteome</keyword>
<evidence type="ECO:0000313" key="2">
    <source>
        <dbReference type="EMBL" id="MEQ3354402.1"/>
    </source>
</evidence>
<dbReference type="RefSeq" id="WP_349054673.1">
    <property type="nucleotide sequence ID" value="NZ_JBBNPS010000043.1"/>
</dbReference>
<name>A0ABV1J894_9FIRM</name>
<protein>
    <submittedName>
        <fullName evidence="2">Uncharacterized protein</fullName>
    </submittedName>
</protein>
<dbReference type="EMBL" id="JBBNPS010000043">
    <property type="protein sequence ID" value="MEQ3354402.1"/>
    <property type="molecule type" value="Genomic_DNA"/>
</dbReference>
<feature type="compositionally biased region" description="Basic and acidic residues" evidence="1">
    <location>
        <begin position="7"/>
        <end position="23"/>
    </location>
</feature>
<feature type="region of interest" description="Disordered" evidence="1">
    <location>
        <begin position="1"/>
        <end position="23"/>
    </location>
</feature>
<evidence type="ECO:0000256" key="1">
    <source>
        <dbReference type="SAM" id="MobiDB-lite"/>
    </source>
</evidence>
<accession>A0ABV1J894</accession>
<evidence type="ECO:0000313" key="3">
    <source>
        <dbReference type="Proteomes" id="UP001481872"/>
    </source>
</evidence>
<sequence>MTNFLDLNRRSDVDDDSSRHVPNDVTREALREAERLAADPRTRYFSDVEEALAELKKD</sequence>
<dbReference type="Proteomes" id="UP001481872">
    <property type="component" value="Unassembled WGS sequence"/>
</dbReference>
<organism evidence="2 3">
    <name type="scientific">Aedoeadaptatus acetigenes</name>
    <dbReference type="NCBI Taxonomy" id="2981723"/>
    <lineage>
        <taxon>Bacteria</taxon>
        <taxon>Bacillati</taxon>
        <taxon>Bacillota</taxon>
        <taxon>Tissierellia</taxon>
        <taxon>Tissierellales</taxon>
        <taxon>Peptoniphilaceae</taxon>
        <taxon>Aedoeadaptatus</taxon>
    </lineage>
</organism>
<reference evidence="2 3" key="1">
    <citation type="submission" date="2024-04" db="EMBL/GenBank/DDBJ databases">
        <title>Human intestinal bacterial collection.</title>
        <authorList>
            <person name="Pauvert C."/>
            <person name="Hitch T.C.A."/>
            <person name="Clavel T."/>
        </authorList>
    </citation>
    <scope>NUCLEOTIDE SEQUENCE [LARGE SCALE GENOMIC DNA]</scope>
    <source>
        <strain evidence="2 3">CLA-SR-H026</strain>
    </source>
</reference>
<gene>
    <name evidence="2" type="ORF">AAA081_08875</name>
</gene>
<comment type="caution">
    <text evidence="2">The sequence shown here is derived from an EMBL/GenBank/DDBJ whole genome shotgun (WGS) entry which is preliminary data.</text>
</comment>
<proteinExistence type="predicted"/>